<dbReference type="Pfam" id="PF00528">
    <property type="entry name" value="BPD_transp_1"/>
    <property type="match status" value="1"/>
</dbReference>
<dbReference type="InterPro" id="IPR000515">
    <property type="entry name" value="MetI-like"/>
</dbReference>
<feature type="transmembrane region" description="Helical" evidence="7">
    <location>
        <begin position="12"/>
        <end position="31"/>
    </location>
</feature>
<dbReference type="InterPro" id="IPR045621">
    <property type="entry name" value="BPD_transp_1_N"/>
</dbReference>
<comment type="similarity">
    <text evidence="7">Belongs to the binding-protein-dependent transport system permease family.</text>
</comment>
<dbReference type="InterPro" id="IPR035906">
    <property type="entry name" value="MetI-like_sf"/>
</dbReference>
<feature type="transmembrane region" description="Helical" evidence="7">
    <location>
        <begin position="135"/>
        <end position="160"/>
    </location>
</feature>
<evidence type="ECO:0000256" key="7">
    <source>
        <dbReference type="RuleBase" id="RU363032"/>
    </source>
</evidence>
<evidence type="ECO:0000259" key="8">
    <source>
        <dbReference type="PROSITE" id="PS50928"/>
    </source>
</evidence>
<evidence type="ECO:0000256" key="5">
    <source>
        <dbReference type="ARBA" id="ARBA00022989"/>
    </source>
</evidence>
<reference evidence="9 10" key="1">
    <citation type="journal article" date="2015" name="MBio">
        <title>Genome-Resolved Metagenomic Analysis Reveals Roles for Candidate Phyla and Other Microbial Community Members in Biogeochemical Transformations in Oil Reservoirs.</title>
        <authorList>
            <person name="Hu P."/>
            <person name="Tom L."/>
            <person name="Singh A."/>
            <person name="Thomas B.C."/>
            <person name="Baker B.J."/>
            <person name="Piceno Y.M."/>
            <person name="Andersen G.L."/>
            <person name="Banfield J.F."/>
        </authorList>
    </citation>
    <scope>NUCLEOTIDE SEQUENCE [LARGE SCALE GENOMIC DNA]</scope>
    <source>
        <strain evidence="9">57_489</strain>
    </source>
</reference>
<dbReference type="SUPFAM" id="SSF161098">
    <property type="entry name" value="MetI-like"/>
    <property type="match status" value="1"/>
</dbReference>
<dbReference type="GO" id="GO:0055085">
    <property type="term" value="P:transmembrane transport"/>
    <property type="evidence" value="ECO:0007669"/>
    <property type="project" value="InterPro"/>
</dbReference>
<keyword evidence="6 7" id="KW-0472">Membrane</keyword>
<dbReference type="PANTHER" id="PTHR43376">
    <property type="entry name" value="OLIGOPEPTIDE TRANSPORT SYSTEM PERMEASE PROTEIN"/>
    <property type="match status" value="1"/>
</dbReference>
<dbReference type="PATRIC" id="fig|301375.7.peg.244"/>
<organism evidence="9 10">
    <name type="scientific">Methanothrix harundinacea</name>
    <dbReference type="NCBI Taxonomy" id="301375"/>
    <lineage>
        <taxon>Archaea</taxon>
        <taxon>Methanobacteriati</taxon>
        <taxon>Methanobacteriota</taxon>
        <taxon>Stenosarchaea group</taxon>
        <taxon>Methanomicrobia</taxon>
        <taxon>Methanotrichales</taxon>
        <taxon>Methanotrichaceae</taxon>
        <taxon>Methanothrix</taxon>
    </lineage>
</organism>
<protein>
    <submittedName>
        <fullName evidence="9">Oligopeptide transport system permease protein appB</fullName>
    </submittedName>
</protein>
<dbReference type="Gene3D" id="1.10.3720.10">
    <property type="entry name" value="MetI-like"/>
    <property type="match status" value="1"/>
</dbReference>
<feature type="transmembrane region" description="Helical" evidence="7">
    <location>
        <begin position="245"/>
        <end position="269"/>
    </location>
</feature>
<dbReference type="CDD" id="cd06261">
    <property type="entry name" value="TM_PBP2"/>
    <property type="match status" value="1"/>
</dbReference>
<dbReference type="GO" id="GO:0005886">
    <property type="term" value="C:plasma membrane"/>
    <property type="evidence" value="ECO:0007669"/>
    <property type="project" value="UniProtKB-SubCell"/>
</dbReference>
<evidence type="ECO:0000256" key="1">
    <source>
        <dbReference type="ARBA" id="ARBA00004651"/>
    </source>
</evidence>
<comment type="subcellular location">
    <subcellularLocation>
        <location evidence="1 7">Cell membrane</location>
        <topology evidence="1 7">Multi-pass membrane protein</topology>
    </subcellularLocation>
</comment>
<keyword evidence="3" id="KW-1003">Cell membrane</keyword>
<evidence type="ECO:0000256" key="3">
    <source>
        <dbReference type="ARBA" id="ARBA00022475"/>
    </source>
</evidence>
<keyword evidence="2 7" id="KW-0813">Transport</keyword>
<proteinExistence type="inferred from homology"/>
<keyword evidence="5 7" id="KW-1133">Transmembrane helix</keyword>
<dbReference type="AlphaFoldDB" id="A0A117LF14"/>
<evidence type="ECO:0000256" key="2">
    <source>
        <dbReference type="ARBA" id="ARBA00022448"/>
    </source>
</evidence>
<dbReference type="EMBL" id="LGFT01000063">
    <property type="protein sequence ID" value="KUK43585.1"/>
    <property type="molecule type" value="Genomic_DNA"/>
</dbReference>
<feature type="transmembrane region" description="Helical" evidence="7">
    <location>
        <begin position="100"/>
        <end position="123"/>
    </location>
</feature>
<accession>A0A117LF14</accession>
<comment type="caution">
    <text evidence="9">The sequence shown here is derived from an EMBL/GenBank/DDBJ whole genome shotgun (WGS) entry which is preliminary data.</text>
</comment>
<dbReference type="Pfam" id="PF19300">
    <property type="entry name" value="BPD_transp_1_N"/>
    <property type="match status" value="1"/>
</dbReference>
<dbReference type="Proteomes" id="UP000057043">
    <property type="component" value="Unassembled WGS sequence"/>
</dbReference>
<evidence type="ECO:0000256" key="4">
    <source>
        <dbReference type="ARBA" id="ARBA00022692"/>
    </source>
</evidence>
<feature type="transmembrane region" description="Helical" evidence="7">
    <location>
        <begin position="289"/>
        <end position="308"/>
    </location>
</feature>
<keyword evidence="4 7" id="KW-0812">Transmembrane</keyword>
<evidence type="ECO:0000313" key="9">
    <source>
        <dbReference type="EMBL" id="KUK43585.1"/>
    </source>
</evidence>
<name>A0A117LF14_9EURY</name>
<gene>
    <name evidence="9" type="ORF">XD72_2038</name>
</gene>
<evidence type="ECO:0000313" key="10">
    <source>
        <dbReference type="Proteomes" id="UP000057043"/>
    </source>
</evidence>
<feature type="domain" description="ABC transmembrane type-1" evidence="8">
    <location>
        <begin position="98"/>
        <end position="312"/>
    </location>
</feature>
<dbReference type="PANTHER" id="PTHR43376:SF1">
    <property type="entry name" value="OLIGOPEPTIDE TRANSPORT SYSTEM PERMEASE PROTEIN"/>
    <property type="match status" value="1"/>
</dbReference>
<sequence>MKAEYLMRRAFYSFLAFMVSLTLTFVLLHLMPGDYLHSILPYLAEKNPDAARMFREQFGLNRSISEQYLLYVVNVVRGNWGYSFLYGLPVLAVIEEKLRWTLVILFPSTVLSILIGMAVGAYSGWRNGSKTDLSVLNFMIFVGAVPSYWWAMLLILIFGFHLNLFPLGGYASIEALDVGVRISDVLRHAALPVTALTISSVPGTYYLMRNSTLQTTGEEYVLTARSKGLREMEILRHHALKNAMLPMVTVIALELAQMIMGSVFVETIFSWPGLGLLTFEALRVRDLPLLQGIFLMDTLMVIFANIAADLSYPLIDPRVKVGENV</sequence>
<dbReference type="PROSITE" id="PS50928">
    <property type="entry name" value="ABC_TM1"/>
    <property type="match status" value="1"/>
</dbReference>
<evidence type="ECO:0000256" key="6">
    <source>
        <dbReference type="ARBA" id="ARBA00023136"/>
    </source>
</evidence>